<feature type="compositionally biased region" description="Pro residues" evidence="3">
    <location>
        <begin position="811"/>
        <end position="829"/>
    </location>
</feature>
<dbReference type="PROSITE" id="PS50128">
    <property type="entry name" value="SURP"/>
    <property type="match status" value="1"/>
</dbReference>
<evidence type="ECO:0000259" key="4">
    <source>
        <dbReference type="PROSITE" id="PS50102"/>
    </source>
</evidence>
<dbReference type="PANTHER" id="PTHR23140">
    <property type="entry name" value="RNA PROCESSING PROTEIN LD23810P"/>
    <property type="match status" value="1"/>
</dbReference>
<feature type="compositionally biased region" description="Gly residues" evidence="3">
    <location>
        <begin position="110"/>
        <end position="121"/>
    </location>
</feature>
<comment type="caution">
    <text evidence="7">The sequence shown here is derived from an EMBL/GenBank/DDBJ whole genome shotgun (WGS) entry which is preliminary data.</text>
</comment>
<keyword evidence="1 2" id="KW-0694">RNA-binding</keyword>
<dbReference type="PROSITE" id="PS50102">
    <property type="entry name" value="RRM"/>
    <property type="match status" value="1"/>
</dbReference>
<feature type="region of interest" description="Disordered" evidence="3">
    <location>
        <begin position="143"/>
        <end position="167"/>
    </location>
</feature>
<organism evidence="7 8">
    <name type="scientific">Tribonema minus</name>
    <dbReference type="NCBI Taxonomy" id="303371"/>
    <lineage>
        <taxon>Eukaryota</taxon>
        <taxon>Sar</taxon>
        <taxon>Stramenopiles</taxon>
        <taxon>Ochrophyta</taxon>
        <taxon>PX clade</taxon>
        <taxon>Xanthophyceae</taxon>
        <taxon>Tribonematales</taxon>
        <taxon>Tribonemataceae</taxon>
        <taxon>Tribonema</taxon>
    </lineage>
</organism>
<feature type="domain" description="CID" evidence="6">
    <location>
        <begin position="534"/>
        <end position="690"/>
    </location>
</feature>
<dbReference type="SMART" id="SM00648">
    <property type="entry name" value="SWAP"/>
    <property type="match status" value="1"/>
</dbReference>
<feature type="region of interest" description="Disordered" evidence="3">
    <location>
        <begin position="460"/>
        <end position="538"/>
    </location>
</feature>
<dbReference type="SUPFAM" id="SSF48464">
    <property type="entry name" value="ENTH/VHS domain"/>
    <property type="match status" value="1"/>
</dbReference>
<dbReference type="Gene3D" id="3.30.70.330">
    <property type="match status" value="1"/>
</dbReference>
<feature type="compositionally biased region" description="Basic and acidic residues" evidence="3">
    <location>
        <begin position="476"/>
        <end position="528"/>
    </location>
</feature>
<proteinExistence type="predicted"/>
<dbReference type="InterPro" id="IPR000061">
    <property type="entry name" value="Surp"/>
</dbReference>
<protein>
    <submittedName>
        <fullName evidence="7">Uncharacterized protein</fullName>
    </submittedName>
</protein>
<sequence>MLKPGSKQNLTASKLQSFEVGKQKKTRFQKEKEAAEAKKKAAEAEAASLFQEFAASFEGDSGGGGGKSFLKTGGSIYAPQSKPMSEMERVALEIQSGGTPRGPGGDDSRGGGPALPGGAGGAASAAAAKKRREMDAFLEEIKQRQENPGAAPVGGGGGDFGRASIEDGDPTSTNLYIGFLAPTVTEERLNEIFSAFGEIYSIKIMWPRTDEERARRRNCGFVSFWRRGDAEAAREAMQGKDVEGMSIQIGWGKPISKLERSIGEETKVSDLPPQTLDARDGAAAKPNDPNAITVLGPPPSASPPTLPALLASAGLPASANSAARAVAEAAVAAVNASMAPRAVEPAAAAAAAAAARGAEPLAEREMQEGDQKVVVVLPRDEGRRYLIDRTARYVAKDGAALEDRLIQRESSNPDFDFLTNYTSEEGTYYRWRAYAFAMGDRERRWRQRPFQMVVGGAFWIPPAEPEDEPDSEEERELEKKRERERRRERMEKEREEAAKDPGKAQAERYKYMTGRQLEKAREAERERGGPVGRMPQPEEDNFRELLGRLTMPSRRLIREAMGAALDNSECSAHVVEILSESLMEAGRIISEDGPAPPPPPVIVARLYLVSDVLHNSAAPVRNATSFRTLLQSCLPQVFEALGTALRGIAGRLTARQLRERVLALLAVWSDWSIYPPLFLTGLEASLMRAPADMAAVEGATAAGDVREEDMDRAALERKARQAGLHVSDAMSALDLFNRLNHLNAYVKAKAAGRALGAEPSAAGDNNSGSDSDVDGVPLAEAPAAAQPAAAAAAAAAESSSDDEDIDGVPLALPPPPRPPLPAPPPPPPAAAAAAAAKGKGEKRAHSKSASSDGSDADRPAAEPDLGGLKKSRWD</sequence>
<dbReference type="GO" id="GO:0003723">
    <property type="term" value="F:RNA binding"/>
    <property type="evidence" value="ECO:0007669"/>
    <property type="project" value="UniProtKB-UniRule"/>
</dbReference>
<name>A0A836CAC0_9STRA</name>
<dbReference type="Proteomes" id="UP000664859">
    <property type="component" value="Unassembled WGS sequence"/>
</dbReference>
<dbReference type="SMART" id="SM00360">
    <property type="entry name" value="RRM"/>
    <property type="match status" value="1"/>
</dbReference>
<evidence type="ECO:0000256" key="2">
    <source>
        <dbReference type="PROSITE-ProRule" id="PRU00176"/>
    </source>
</evidence>
<evidence type="ECO:0000259" key="6">
    <source>
        <dbReference type="PROSITE" id="PS51391"/>
    </source>
</evidence>
<feature type="domain" description="SURP motif" evidence="5">
    <location>
        <begin position="386"/>
        <end position="429"/>
    </location>
</feature>
<feature type="region of interest" description="Disordered" evidence="3">
    <location>
        <begin position="789"/>
        <end position="874"/>
    </location>
</feature>
<dbReference type="Pfam" id="PF00076">
    <property type="entry name" value="RRM_1"/>
    <property type="match status" value="1"/>
</dbReference>
<dbReference type="PROSITE" id="PS51391">
    <property type="entry name" value="CID"/>
    <property type="match status" value="1"/>
</dbReference>
<dbReference type="InterPro" id="IPR051485">
    <property type="entry name" value="SR-CTD_assoc_factor"/>
</dbReference>
<dbReference type="InterPro" id="IPR035979">
    <property type="entry name" value="RBD_domain_sf"/>
</dbReference>
<dbReference type="OrthoDB" id="204949at2759"/>
<evidence type="ECO:0000313" key="8">
    <source>
        <dbReference type="Proteomes" id="UP000664859"/>
    </source>
</evidence>
<evidence type="ECO:0000256" key="1">
    <source>
        <dbReference type="ARBA" id="ARBA00022884"/>
    </source>
</evidence>
<dbReference type="GO" id="GO:0006396">
    <property type="term" value="P:RNA processing"/>
    <property type="evidence" value="ECO:0007669"/>
    <property type="project" value="InterPro"/>
</dbReference>
<evidence type="ECO:0000259" key="5">
    <source>
        <dbReference type="PROSITE" id="PS50128"/>
    </source>
</evidence>
<dbReference type="Pfam" id="PF01805">
    <property type="entry name" value="Surp"/>
    <property type="match status" value="1"/>
</dbReference>
<feature type="compositionally biased region" description="Basic and acidic residues" evidence="3">
    <location>
        <begin position="28"/>
        <end position="42"/>
    </location>
</feature>
<dbReference type="InterPro" id="IPR035967">
    <property type="entry name" value="SWAP/Surp_sf"/>
</dbReference>
<dbReference type="Gene3D" id="1.25.40.90">
    <property type="match status" value="1"/>
</dbReference>
<accession>A0A836CAC0</accession>
<feature type="compositionally biased region" description="Low complexity" evidence="3">
    <location>
        <begin position="760"/>
        <end position="776"/>
    </location>
</feature>
<gene>
    <name evidence="7" type="ORF">JKP88DRAFT_270519</name>
</gene>
<feature type="region of interest" description="Disordered" evidence="3">
    <location>
        <begin position="279"/>
        <end position="300"/>
    </location>
</feature>
<feature type="compositionally biased region" description="Acidic residues" evidence="3">
    <location>
        <begin position="464"/>
        <end position="475"/>
    </location>
</feature>
<dbReference type="InterPro" id="IPR012677">
    <property type="entry name" value="Nucleotide-bd_a/b_plait_sf"/>
</dbReference>
<dbReference type="SMART" id="SM00582">
    <property type="entry name" value="RPR"/>
    <property type="match status" value="1"/>
</dbReference>
<dbReference type="AlphaFoldDB" id="A0A836CAC0"/>
<feature type="region of interest" description="Disordered" evidence="3">
    <location>
        <begin position="1"/>
        <end position="42"/>
    </location>
</feature>
<keyword evidence="8" id="KW-1185">Reference proteome</keyword>
<dbReference type="InterPro" id="IPR008942">
    <property type="entry name" value="ENTH_VHS"/>
</dbReference>
<dbReference type="InterPro" id="IPR006569">
    <property type="entry name" value="CID_dom"/>
</dbReference>
<feature type="domain" description="RRM" evidence="4">
    <location>
        <begin position="173"/>
        <end position="254"/>
    </location>
</feature>
<dbReference type="PANTHER" id="PTHR23140:SF0">
    <property type="entry name" value="U2 SNRNP-ASSOCIATED SURP MOTIF-CONTAINING PROTEIN"/>
    <property type="match status" value="1"/>
</dbReference>
<evidence type="ECO:0000256" key="3">
    <source>
        <dbReference type="SAM" id="MobiDB-lite"/>
    </source>
</evidence>
<feature type="region of interest" description="Disordered" evidence="3">
    <location>
        <begin position="95"/>
        <end position="126"/>
    </location>
</feature>
<dbReference type="SUPFAM" id="SSF109905">
    <property type="entry name" value="Surp module (SWAP domain)"/>
    <property type="match status" value="1"/>
</dbReference>
<feature type="compositionally biased region" description="Polar residues" evidence="3">
    <location>
        <begin position="1"/>
        <end position="16"/>
    </location>
</feature>
<dbReference type="GO" id="GO:0005634">
    <property type="term" value="C:nucleus"/>
    <property type="evidence" value="ECO:0007669"/>
    <property type="project" value="TreeGrafter"/>
</dbReference>
<feature type="region of interest" description="Disordered" evidence="3">
    <location>
        <begin position="757"/>
        <end position="776"/>
    </location>
</feature>
<dbReference type="Gene3D" id="1.10.10.790">
    <property type="entry name" value="Surp module"/>
    <property type="match status" value="1"/>
</dbReference>
<dbReference type="EMBL" id="JAFCMP010000515">
    <property type="protein sequence ID" value="KAG5178404.1"/>
    <property type="molecule type" value="Genomic_DNA"/>
</dbReference>
<evidence type="ECO:0000313" key="7">
    <source>
        <dbReference type="EMBL" id="KAG5178404.1"/>
    </source>
</evidence>
<dbReference type="InterPro" id="IPR000504">
    <property type="entry name" value="RRM_dom"/>
</dbReference>
<reference evidence="7" key="1">
    <citation type="submission" date="2021-02" db="EMBL/GenBank/DDBJ databases">
        <title>First Annotated Genome of the Yellow-green Alga Tribonema minus.</title>
        <authorList>
            <person name="Mahan K.M."/>
        </authorList>
    </citation>
    <scope>NUCLEOTIDE SEQUENCE</scope>
    <source>
        <strain evidence="7">UTEX B ZZ1240</strain>
    </source>
</reference>
<dbReference type="SUPFAM" id="SSF54928">
    <property type="entry name" value="RNA-binding domain, RBD"/>
    <property type="match status" value="1"/>
</dbReference>